<dbReference type="Pfam" id="PF00106">
    <property type="entry name" value="adh_short"/>
    <property type="match status" value="1"/>
</dbReference>
<dbReference type="InterPro" id="IPR036291">
    <property type="entry name" value="NAD(P)-bd_dom_sf"/>
</dbReference>
<sequence length="309" mass="31943">MAWSAADIPDLSGKTALVTGANSGLGLRTAQVLSDRGAHVLMACRSVERGRAALATVSGAAELLDLDLADLGSVRAAAAQVRERTGDRLDLLVNNAGVMVPPRSTTADGFELQFGTNHLGHAALTWLVMPALRGVPGARVVTLSSIAHRNQGFDLNDLDFQHRGYRATAAYAQSKTANLLFTVELHRRAQAAGLDLVSVAAHPGLANTELASNSARARVAGPVGRGVAAVVRAGTRLVTAPVDRAVLPQLYAATAPGVTGGQYYGPTGPGEMFGAVGPAKPRSLVLDPTIGRTLWVRTAELTGVSPDPA</sequence>
<dbReference type="SUPFAM" id="SSF51735">
    <property type="entry name" value="NAD(P)-binding Rossmann-fold domains"/>
    <property type="match status" value="1"/>
</dbReference>
<dbReference type="EMBL" id="FOGI01000004">
    <property type="protein sequence ID" value="SER61776.1"/>
    <property type="molecule type" value="Genomic_DNA"/>
</dbReference>
<accession>A0A1H9QMN5</accession>
<dbReference type="InterPro" id="IPR002347">
    <property type="entry name" value="SDR_fam"/>
</dbReference>
<gene>
    <name evidence="3" type="ORF">SAMN04487818_104360</name>
</gene>
<dbReference type="Gene3D" id="3.40.50.720">
    <property type="entry name" value="NAD(P)-binding Rossmann-like Domain"/>
    <property type="match status" value="1"/>
</dbReference>
<name>A0A1H9QMN5_9PSEU</name>
<evidence type="ECO:0000313" key="4">
    <source>
        <dbReference type="Proteomes" id="UP000199051"/>
    </source>
</evidence>
<dbReference type="GO" id="GO:0016491">
    <property type="term" value="F:oxidoreductase activity"/>
    <property type="evidence" value="ECO:0007669"/>
    <property type="project" value="UniProtKB-KW"/>
</dbReference>
<protein>
    <submittedName>
        <fullName evidence="3">Protochlorophyllide reductase</fullName>
    </submittedName>
</protein>
<dbReference type="Proteomes" id="UP000199051">
    <property type="component" value="Unassembled WGS sequence"/>
</dbReference>
<keyword evidence="1" id="KW-0560">Oxidoreductase</keyword>
<proteinExistence type="inferred from homology"/>
<evidence type="ECO:0000313" key="3">
    <source>
        <dbReference type="EMBL" id="SER61776.1"/>
    </source>
</evidence>
<dbReference type="PRINTS" id="PR00081">
    <property type="entry name" value="GDHRDH"/>
</dbReference>
<comment type="similarity">
    <text evidence="2">Belongs to the short-chain dehydrogenases/reductases (SDR) family.</text>
</comment>
<dbReference type="PANTHER" id="PTHR43157">
    <property type="entry name" value="PHOSPHATIDYLINOSITOL-GLYCAN BIOSYNTHESIS CLASS F PROTEIN-RELATED"/>
    <property type="match status" value="1"/>
</dbReference>
<dbReference type="STRING" id="155974.SAMN04487818_104360"/>
<dbReference type="PRINTS" id="PR00080">
    <property type="entry name" value="SDRFAMILY"/>
</dbReference>
<organism evidence="3 4">
    <name type="scientific">Actinokineospora terrae</name>
    <dbReference type="NCBI Taxonomy" id="155974"/>
    <lineage>
        <taxon>Bacteria</taxon>
        <taxon>Bacillati</taxon>
        <taxon>Actinomycetota</taxon>
        <taxon>Actinomycetes</taxon>
        <taxon>Pseudonocardiales</taxon>
        <taxon>Pseudonocardiaceae</taxon>
        <taxon>Actinokineospora</taxon>
    </lineage>
</organism>
<dbReference type="AlphaFoldDB" id="A0A1H9QMN5"/>
<evidence type="ECO:0000256" key="2">
    <source>
        <dbReference type="RuleBase" id="RU000363"/>
    </source>
</evidence>
<reference evidence="4" key="1">
    <citation type="submission" date="2016-10" db="EMBL/GenBank/DDBJ databases">
        <authorList>
            <person name="Varghese N."/>
            <person name="Submissions S."/>
        </authorList>
    </citation>
    <scope>NUCLEOTIDE SEQUENCE [LARGE SCALE GENOMIC DNA]</scope>
    <source>
        <strain evidence="4">DSM 44260</strain>
    </source>
</reference>
<dbReference type="RefSeq" id="WP_092776877.1">
    <property type="nucleotide sequence ID" value="NZ_FOGI01000004.1"/>
</dbReference>
<keyword evidence="4" id="KW-1185">Reference proteome</keyword>
<evidence type="ECO:0000256" key="1">
    <source>
        <dbReference type="ARBA" id="ARBA00023002"/>
    </source>
</evidence>
<dbReference type="NCBIfam" id="NF004846">
    <property type="entry name" value="PRK06197.1"/>
    <property type="match status" value="1"/>
</dbReference>
<dbReference type="PANTHER" id="PTHR43157:SF31">
    <property type="entry name" value="PHOSPHATIDYLINOSITOL-GLYCAN BIOSYNTHESIS CLASS F PROTEIN"/>
    <property type="match status" value="1"/>
</dbReference>